<organism evidence="1 2">
    <name type="scientific">Roseateles saccharophilus</name>
    <name type="common">Pseudomonas saccharophila</name>
    <dbReference type="NCBI Taxonomy" id="304"/>
    <lineage>
        <taxon>Bacteria</taxon>
        <taxon>Pseudomonadati</taxon>
        <taxon>Pseudomonadota</taxon>
        <taxon>Betaproteobacteria</taxon>
        <taxon>Burkholderiales</taxon>
        <taxon>Sphaerotilaceae</taxon>
        <taxon>Roseateles</taxon>
    </lineage>
</organism>
<dbReference type="Proteomes" id="UP001180453">
    <property type="component" value="Unassembled WGS sequence"/>
</dbReference>
<proteinExistence type="predicted"/>
<comment type="caution">
    <text evidence="1">The sequence shown here is derived from an EMBL/GenBank/DDBJ whole genome shotgun (WGS) entry which is preliminary data.</text>
</comment>
<evidence type="ECO:0000313" key="2">
    <source>
        <dbReference type="Proteomes" id="UP001180453"/>
    </source>
</evidence>
<keyword evidence="2" id="KW-1185">Reference proteome</keyword>
<evidence type="ECO:0000313" key="1">
    <source>
        <dbReference type="EMBL" id="MDR7273203.1"/>
    </source>
</evidence>
<gene>
    <name evidence="1" type="ORF">J2X20_005893</name>
</gene>
<accession>A0ABU1YWI5</accession>
<protein>
    <submittedName>
        <fullName evidence="1">Uncharacterized protein</fullName>
    </submittedName>
</protein>
<sequence>MPKEPLSAAKAWEGAPLFSFDTNLIQKARYSFAQGALHQLPKQLPESIAFSSRRSRSARS</sequence>
<reference evidence="1 2" key="1">
    <citation type="submission" date="2023-07" db="EMBL/GenBank/DDBJ databases">
        <title>Sorghum-associated microbial communities from plants grown in Nebraska, USA.</title>
        <authorList>
            <person name="Schachtman D."/>
        </authorList>
    </citation>
    <scope>NUCLEOTIDE SEQUENCE [LARGE SCALE GENOMIC DNA]</scope>
    <source>
        <strain evidence="1 2">BE314</strain>
    </source>
</reference>
<dbReference type="EMBL" id="JAVDXU010000012">
    <property type="protein sequence ID" value="MDR7273203.1"/>
    <property type="molecule type" value="Genomic_DNA"/>
</dbReference>
<name>A0ABU1YWI5_ROSSA</name>